<reference evidence="2" key="1">
    <citation type="submission" date="2020-05" db="EMBL/GenBank/DDBJ databases">
        <authorList>
            <person name="Chiriac C."/>
            <person name="Salcher M."/>
            <person name="Ghai R."/>
            <person name="Kavagutti S V."/>
        </authorList>
    </citation>
    <scope>NUCLEOTIDE SEQUENCE</scope>
</reference>
<evidence type="ECO:0000259" key="1">
    <source>
        <dbReference type="Pfam" id="PF10646"/>
    </source>
</evidence>
<evidence type="ECO:0000313" key="2">
    <source>
        <dbReference type="EMBL" id="CAB4871090.1"/>
    </source>
</evidence>
<organism evidence="2">
    <name type="scientific">freshwater metagenome</name>
    <dbReference type="NCBI Taxonomy" id="449393"/>
    <lineage>
        <taxon>unclassified sequences</taxon>
        <taxon>metagenomes</taxon>
        <taxon>ecological metagenomes</taxon>
    </lineage>
</organism>
<feature type="domain" description="GerMN" evidence="1">
    <location>
        <begin position="59"/>
        <end position="142"/>
    </location>
</feature>
<dbReference type="InterPro" id="IPR019606">
    <property type="entry name" value="GerMN"/>
</dbReference>
<dbReference type="PROSITE" id="PS51257">
    <property type="entry name" value="PROKAR_LIPOPROTEIN"/>
    <property type="match status" value="1"/>
</dbReference>
<sequence length="166" mass="17735">MSRLRTPLLGLLASVLLSACTLVPTDPSPRSVNSADVPSGLLNGGGAKKSATVAFWYFDAEGRLVKRWERISTPVTIAALLTHLTQRVPSGLTTALPTKIALTRAVVRGDEVTLFISAGFRGVDPETEMAAMRQMVATLRDTFGISTLNVNDVERGRTLFVDAPAP</sequence>
<name>A0A6J7DNX4_9ZZZZ</name>
<dbReference type="AlphaFoldDB" id="A0A6J7DNX4"/>
<proteinExistence type="predicted"/>
<dbReference type="EMBL" id="CAFBLN010000028">
    <property type="protein sequence ID" value="CAB4871090.1"/>
    <property type="molecule type" value="Genomic_DNA"/>
</dbReference>
<dbReference type="Pfam" id="PF10646">
    <property type="entry name" value="Germane"/>
    <property type="match status" value="1"/>
</dbReference>
<accession>A0A6J7DNX4</accession>
<gene>
    <name evidence="2" type="ORF">UFOPK3381_00809</name>
</gene>
<protein>
    <submittedName>
        <fullName evidence="2">Unannotated protein</fullName>
    </submittedName>
</protein>